<proteinExistence type="predicted"/>
<evidence type="ECO:0000313" key="5">
    <source>
        <dbReference type="WBParaSite" id="Pan_g18511.t1"/>
    </source>
</evidence>
<reference evidence="5" key="2">
    <citation type="submission" date="2020-10" db="UniProtKB">
        <authorList>
            <consortium name="WormBaseParasite"/>
        </authorList>
    </citation>
    <scope>IDENTIFICATION</scope>
</reference>
<dbReference type="AlphaFoldDB" id="A0A7E4VC58"/>
<sequence>MNRRKVSAFEYCSRQEQAYLSENGLLATPTLRSVHSESFLEQEGHEQKLTAFQLLEEERHRRGDERDTIQKKTFTKWVNKHLSKSGKKIDDLFEGLRDGFNLITLLEALSGETLPKENGFTRFHRIQNVQYVLDFLKAHNIRTVNIRPEDIVGGNPKLTLGLIWTIILNYQVSVIKLRQQQHALARAAALGNSAPATNASGAVIEASSSSAFYSSTSGSTKTTVSKSVVQRAPPAAFAVFMTNGHNAIMATSCAALCHDCYACIAILILPAALRLFWTLTFQRETTCVVSFLFRKSLALLLPFRRVGIIKPRAALLCHLFTSINISPVPDVLMGFLWP</sequence>
<evidence type="ECO:0000259" key="3">
    <source>
        <dbReference type="PROSITE" id="PS50021"/>
    </source>
</evidence>
<dbReference type="SUPFAM" id="SSF47576">
    <property type="entry name" value="Calponin-homology domain, CH-domain"/>
    <property type="match status" value="1"/>
</dbReference>
<dbReference type="PROSITE" id="PS50021">
    <property type="entry name" value="CH"/>
    <property type="match status" value="1"/>
</dbReference>
<protein>
    <submittedName>
        <fullName evidence="5">Calponin-homology (CH) domain-containing protein</fullName>
    </submittedName>
</protein>
<evidence type="ECO:0000256" key="1">
    <source>
        <dbReference type="ARBA" id="ARBA00022737"/>
    </source>
</evidence>
<dbReference type="Proteomes" id="UP000492821">
    <property type="component" value="Unassembled WGS sequence"/>
</dbReference>
<dbReference type="InterPro" id="IPR001715">
    <property type="entry name" value="CH_dom"/>
</dbReference>
<dbReference type="InterPro" id="IPR001589">
    <property type="entry name" value="Actinin_actin-bd_CS"/>
</dbReference>
<feature type="domain" description="Calponin-homology (CH)" evidence="3">
    <location>
        <begin position="68"/>
        <end position="171"/>
    </location>
</feature>
<keyword evidence="2" id="KW-0009">Actin-binding</keyword>
<dbReference type="GO" id="GO:0003779">
    <property type="term" value="F:actin binding"/>
    <property type="evidence" value="ECO:0007669"/>
    <property type="project" value="UniProtKB-KW"/>
</dbReference>
<dbReference type="Pfam" id="PF00307">
    <property type="entry name" value="CH"/>
    <property type="match status" value="1"/>
</dbReference>
<dbReference type="WBParaSite" id="Pan_g18511.t1">
    <property type="protein sequence ID" value="Pan_g18511.t1"/>
    <property type="gene ID" value="Pan_g18511"/>
</dbReference>
<dbReference type="Gene3D" id="1.10.418.10">
    <property type="entry name" value="Calponin-like domain"/>
    <property type="match status" value="1"/>
</dbReference>
<keyword evidence="4" id="KW-1185">Reference proteome</keyword>
<dbReference type="FunFam" id="1.10.418.10:FF:000048">
    <property type="entry name" value="Short stop, isoform B"/>
    <property type="match status" value="1"/>
</dbReference>
<accession>A0A7E4VC58</accession>
<evidence type="ECO:0000256" key="2">
    <source>
        <dbReference type="ARBA" id="ARBA00023203"/>
    </source>
</evidence>
<keyword evidence="1" id="KW-0677">Repeat</keyword>
<evidence type="ECO:0000313" key="4">
    <source>
        <dbReference type="Proteomes" id="UP000492821"/>
    </source>
</evidence>
<dbReference type="PANTHER" id="PTHR11915">
    <property type="entry name" value="SPECTRIN/FILAMIN RELATED CYTOSKELETAL PROTEIN"/>
    <property type="match status" value="1"/>
</dbReference>
<dbReference type="CDD" id="cd21188">
    <property type="entry name" value="CH_PLEC-like_rpt1"/>
    <property type="match status" value="1"/>
</dbReference>
<name>A0A7E4VC58_PANRE</name>
<dbReference type="SMART" id="SM00033">
    <property type="entry name" value="CH"/>
    <property type="match status" value="1"/>
</dbReference>
<dbReference type="PROSITE" id="PS00019">
    <property type="entry name" value="ACTININ_1"/>
    <property type="match status" value="1"/>
</dbReference>
<organism evidence="4 5">
    <name type="scientific">Panagrellus redivivus</name>
    <name type="common">Microworm</name>
    <dbReference type="NCBI Taxonomy" id="6233"/>
    <lineage>
        <taxon>Eukaryota</taxon>
        <taxon>Metazoa</taxon>
        <taxon>Ecdysozoa</taxon>
        <taxon>Nematoda</taxon>
        <taxon>Chromadorea</taxon>
        <taxon>Rhabditida</taxon>
        <taxon>Tylenchina</taxon>
        <taxon>Panagrolaimomorpha</taxon>
        <taxon>Panagrolaimoidea</taxon>
        <taxon>Panagrolaimidae</taxon>
        <taxon>Panagrellus</taxon>
    </lineage>
</organism>
<reference evidence="4" key="1">
    <citation type="journal article" date="2013" name="Genetics">
        <title>The draft genome and transcriptome of Panagrellus redivivus are shaped by the harsh demands of a free-living lifestyle.</title>
        <authorList>
            <person name="Srinivasan J."/>
            <person name="Dillman A.R."/>
            <person name="Macchietto M.G."/>
            <person name="Heikkinen L."/>
            <person name="Lakso M."/>
            <person name="Fracchia K.M."/>
            <person name="Antoshechkin I."/>
            <person name="Mortazavi A."/>
            <person name="Wong G."/>
            <person name="Sternberg P.W."/>
        </authorList>
    </citation>
    <scope>NUCLEOTIDE SEQUENCE [LARGE SCALE GENOMIC DNA]</scope>
    <source>
        <strain evidence="4">MT8872</strain>
    </source>
</reference>
<dbReference type="InterPro" id="IPR036872">
    <property type="entry name" value="CH_dom_sf"/>
</dbReference>